<dbReference type="InterPro" id="IPR021067">
    <property type="entry name" value="Glycosyltransferase"/>
</dbReference>
<accession>A0ABD3PQ75</accession>
<gene>
    <name evidence="3" type="ORF">ACHAWO_002795</name>
</gene>
<comment type="caution">
    <text evidence="3">The sequence shown here is derived from an EMBL/GenBank/DDBJ whole genome shotgun (WGS) entry which is preliminary data.</text>
</comment>
<dbReference type="Proteomes" id="UP001530400">
    <property type="component" value="Unassembled WGS sequence"/>
</dbReference>
<evidence type="ECO:0000313" key="4">
    <source>
        <dbReference type="Proteomes" id="UP001530400"/>
    </source>
</evidence>
<feature type="compositionally biased region" description="Basic residues" evidence="1">
    <location>
        <begin position="24"/>
        <end position="37"/>
    </location>
</feature>
<feature type="transmembrane region" description="Helical" evidence="2">
    <location>
        <begin position="40"/>
        <end position="60"/>
    </location>
</feature>
<keyword evidence="2" id="KW-0812">Transmembrane</keyword>
<evidence type="ECO:0000256" key="2">
    <source>
        <dbReference type="SAM" id="Phobius"/>
    </source>
</evidence>
<feature type="region of interest" description="Disordered" evidence="1">
    <location>
        <begin position="1"/>
        <end position="37"/>
    </location>
</feature>
<dbReference type="EMBL" id="JALLPJ020000522">
    <property type="protein sequence ID" value="KAL3789466.1"/>
    <property type="molecule type" value="Genomic_DNA"/>
</dbReference>
<dbReference type="AlphaFoldDB" id="A0ABD3PQ75"/>
<organism evidence="3 4">
    <name type="scientific">Cyclotella atomus</name>
    <dbReference type="NCBI Taxonomy" id="382360"/>
    <lineage>
        <taxon>Eukaryota</taxon>
        <taxon>Sar</taxon>
        <taxon>Stramenopiles</taxon>
        <taxon>Ochrophyta</taxon>
        <taxon>Bacillariophyta</taxon>
        <taxon>Coscinodiscophyceae</taxon>
        <taxon>Thalassiosirophycidae</taxon>
        <taxon>Stephanodiscales</taxon>
        <taxon>Stephanodiscaceae</taxon>
        <taxon>Cyclotella</taxon>
    </lineage>
</organism>
<keyword evidence="4" id="KW-1185">Reference proteome</keyword>
<dbReference type="Pfam" id="PF11397">
    <property type="entry name" value="GlcNAc"/>
    <property type="match status" value="2"/>
</dbReference>
<name>A0ABD3PQ75_9STRA</name>
<proteinExistence type="predicted"/>
<dbReference type="PANTHER" id="PTHR34496">
    <property type="entry name" value="GLCNAC TRANSFERASE-RELATED"/>
    <property type="match status" value="1"/>
</dbReference>
<protein>
    <submittedName>
        <fullName evidence="3">Uncharacterized protein</fullName>
    </submittedName>
</protein>
<reference evidence="3 4" key="1">
    <citation type="submission" date="2024-10" db="EMBL/GenBank/DDBJ databases">
        <title>Updated reference genomes for cyclostephanoid diatoms.</title>
        <authorList>
            <person name="Roberts W.R."/>
            <person name="Alverson A.J."/>
        </authorList>
    </citation>
    <scope>NUCLEOTIDE SEQUENCE [LARGE SCALE GENOMIC DNA]</scope>
    <source>
        <strain evidence="3 4">AJA010-31</strain>
    </source>
</reference>
<sequence>MLRTNTNVSSQNDKPNLRDGAITKGKRPRRKRSKRSRHQAILGAFMIAIGLAIVTIMFSLKSVPQPRHVVHQSTSTGSPNSQLLQTNQRPSTRALINNDLALTEQQILLEARDELDKFPLSVGIDDNNPDREWILHPGTEAQKYVHGESFTHKKRTATDVAKMLMNKKSIPDNKEQEDSTEFSVEKGYMRVPKFWDPQPFGEIADLREQYDPSIINNIGDGVRRYLGNFGQRLMTSQEAKSIGSHVKNGDELLETIFITVASYRDWQCSSTVESAFSRATHPERVRVAVVDQIHESDKPCSVPPGGSCDENPHQATCRYRDQIDYLTVDSGLSVGPVFARHLGHRLYRGEYFAMQSDAHITFVKGWDNEIIEQWHSANNEMAVLSTYLSGVEGHINEETGERISKSRPIMCDSDFEGAGEYKHLRHGQQPEGVPYIHDTPMLNPYWAAGFSFGRGHFVVNVPYDQHLPWIFQGEEISMGLRGFSYGYDYYAAEKSVCYHYYGRKGIPMFWENTSRYRGVGELGMTRLNAIIHMLPTRLRGKDWIRDDELKYGLGKARDVQQFFDTFGIHVDKQTVEHNLCKFVGRPMQKKFIPFLRSDGMGLDYDRIDFHWEENMQPSWR</sequence>
<evidence type="ECO:0000256" key="1">
    <source>
        <dbReference type="SAM" id="MobiDB-lite"/>
    </source>
</evidence>
<feature type="compositionally biased region" description="Polar residues" evidence="1">
    <location>
        <begin position="1"/>
        <end position="14"/>
    </location>
</feature>
<keyword evidence="2" id="KW-1133">Transmembrane helix</keyword>
<keyword evidence="2" id="KW-0472">Membrane</keyword>
<evidence type="ECO:0000313" key="3">
    <source>
        <dbReference type="EMBL" id="KAL3789466.1"/>
    </source>
</evidence>
<dbReference type="PANTHER" id="PTHR34496:SF6">
    <property type="entry name" value="GLYCOSYLTRANSFERASE 2-LIKE DOMAIN-CONTAINING PROTEIN"/>
    <property type="match status" value="1"/>
</dbReference>